<name>A0A844AX05_9BURK</name>
<gene>
    <name evidence="2" type="ORF">GHT07_16580</name>
</gene>
<dbReference type="OrthoDB" id="9976305at2"/>
<protein>
    <submittedName>
        <fullName evidence="2">DUF4148 domain-containing protein</fullName>
    </submittedName>
</protein>
<feature type="chain" id="PRO_5032361814" evidence="1">
    <location>
        <begin position="24"/>
        <end position="98"/>
    </location>
</feature>
<dbReference type="RefSeq" id="WP_153586218.1">
    <property type="nucleotide sequence ID" value="NZ_WJBU01000016.1"/>
</dbReference>
<dbReference type="EMBL" id="WJBU01000016">
    <property type="protein sequence ID" value="MRD48905.1"/>
    <property type="molecule type" value="Genomic_DNA"/>
</dbReference>
<keyword evidence="1" id="KW-0732">Signal</keyword>
<dbReference type="Proteomes" id="UP000487350">
    <property type="component" value="Unassembled WGS sequence"/>
</dbReference>
<evidence type="ECO:0000313" key="3">
    <source>
        <dbReference type="Proteomes" id="UP000487350"/>
    </source>
</evidence>
<accession>A0A844AX05</accession>
<proteinExistence type="predicted"/>
<organism evidence="2 3">
    <name type="scientific">Caenimonas koreensis DSM 17982</name>
    <dbReference type="NCBI Taxonomy" id="1121255"/>
    <lineage>
        <taxon>Bacteria</taxon>
        <taxon>Pseudomonadati</taxon>
        <taxon>Pseudomonadota</taxon>
        <taxon>Betaproteobacteria</taxon>
        <taxon>Burkholderiales</taxon>
        <taxon>Comamonadaceae</taxon>
        <taxon>Caenimonas</taxon>
    </lineage>
</organism>
<comment type="caution">
    <text evidence="2">The sequence shown here is derived from an EMBL/GenBank/DDBJ whole genome shotgun (WGS) entry which is preliminary data.</text>
</comment>
<evidence type="ECO:0000313" key="2">
    <source>
        <dbReference type="EMBL" id="MRD48905.1"/>
    </source>
</evidence>
<evidence type="ECO:0000256" key="1">
    <source>
        <dbReference type="SAM" id="SignalP"/>
    </source>
</evidence>
<sequence length="98" mass="10107">MNTTTRFIAISAITALTSLAAHANGEGDNAPENVRAPVVSTVSVAQVKAEARMPLKITEGGTGYMNAAKSDLSRDAVRAQALMASRNGTTSRGELGSM</sequence>
<reference evidence="2 3" key="1">
    <citation type="submission" date="2019-11" db="EMBL/GenBank/DDBJ databases">
        <title>Caenimonas koreensis gen. nov., sp. nov., isolated from activated sludge.</title>
        <authorList>
            <person name="Seung H.R."/>
        </authorList>
    </citation>
    <scope>NUCLEOTIDE SEQUENCE [LARGE SCALE GENOMIC DNA]</scope>
    <source>
        <strain evidence="2 3">EMB320</strain>
    </source>
</reference>
<dbReference type="AlphaFoldDB" id="A0A844AX05"/>
<keyword evidence="3" id="KW-1185">Reference proteome</keyword>
<feature type="signal peptide" evidence="1">
    <location>
        <begin position="1"/>
        <end position="23"/>
    </location>
</feature>